<accession>A0ABQ0E0A0</accession>
<dbReference type="Pfam" id="PF19580">
    <property type="entry name" value="Exo_endo_phos_3"/>
    <property type="match status" value="1"/>
</dbReference>
<reference evidence="2 3" key="1">
    <citation type="journal article" date="2025" name="Int. J. Syst. Evol. Microbiol.">
        <title>Desulfovibrio falkowii sp. nov., Porphyromonas miyakawae sp. nov., Mediterraneibacter flintii sp. nov. and Owariibacterium komagatae gen. nov., sp. nov., isolated from human faeces.</title>
        <authorList>
            <person name="Hamaguchi T."/>
            <person name="Ohara M."/>
            <person name="Hisatomi A."/>
            <person name="Sekiguchi K."/>
            <person name="Takeda J.I."/>
            <person name="Ueyama J."/>
            <person name="Ito M."/>
            <person name="Nishiwaki H."/>
            <person name="Ogi T."/>
            <person name="Hirayama M."/>
            <person name="Ohkuma M."/>
            <person name="Sakamoto M."/>
            <person name="Ohno K."/>
        </authorList>
    </citation>
    <scope>NUCLEOTIDE SEQUENCE [LARGE SCALE GENOMIC DNA]</scope>
    <source>
        <strain evidence="2 3">13CB11C</strain>
    </source>
</reference>
<dbReference type="Proteomes" id="UP001628220">
    <property type="component" value="Unassembled WGS sequence"/>
</dbReference>
<protein>
    <submittedName>
        <fullName evidence="2">Endonuclease</fullName>
    </submittedName>
</protein>
<dbReference type="PANTHER" id="PTHR42834">
    <property type="entry name" value="ENDONUCLEASE/EXONUCLEASE/PHOSPHATASE FAMILY PROTEIN (AFU_ORTHOLOGUE AFUA_3G09210)"/>
    <property type="match status" value="1"/>
</dbReference>
<gene>
    <name evidence="2" type="ORF">Tsumi_02350</name>
</gene>
<evidence type="ECO:0000313" key="2">
    <source>
        <dbReference type="EMBL" id="GAB1251131.1"/>
    </source>
</evidence>
<proteinExistence type="predicted"/>
<organism evidence="2 3">
    <name type="scientific">Porphyromonas miyakawae</name>
    <dbReference type="NCBI Taxonomy" id="3137470"/>
    <lineage>
        <taxon>Bacteria</taxon>
        <taxon>Pseudomonadati</taxon>
        <taxon>Bacteroidota</taxon>
        <taxon>Bacteroidia</taxon>
        <taxon>Bacteroidales</taxon>
        <taxon>Porphyromonadaceae</taxon>
        <taxon>Porphyromonas</taxon>
    </lineage>
</organism>
<dbReference type="PROSITE" id="PS51257">
    <property type="entry name" value="PROKAR_LIPOPROTEIN"/>
    <property type="match status" value="1"/>
</dbReference>
<evidence type="ECO:0000313" key="3">
    <source>
        <dbReference type="Proteomes" id="UP001628220"/>
    </source>
</evidence>
<keyword evidence="2" id="KW-0540">Nuclease</keyword>
<evidence type="ECO:0000259" key="1">
    <source>
        <dbReference type="Pfam" id="PF19580"/>
    </source>
</evidence>
<name>A0ABQ0E0A0_9PORP</name>
<keyword evidence="2" id="KW-0255">Endonuclease</keyword>
<dbReference type="PANTHER" id="PTHR42834:SF1">
    <property type="entry name" value="ENDONUCLEASE_EXONUCLEASE_PHOSPHATASE FAMILY PROTEIN (AFU_ORTHOLOGUE AFUA_3G09210)"/>
    <property type="match status" value="1"/>
</dbReference>
<dbReference type="Gene3D" id="3.60.10.10">
    <property type="entry name" value="Endonuclease/exonuclease/phosphatase"/>
    <property type="match status" value="1"/>
</dbReference>
<dbReference type="EMBL" id="BAAFSF010000001">
    <property type="protein sequence ID" value="GAB1251131.1"/>
    <property type="molecule type" value="Genomic_DNA"/>
</dbReference>
<keyword evidence="2" id="KW-0378">Hydrolase</keyword>
<sequence length="345" mass="38206">MAVRKAVWGVVLLLLFGCGGISAKGQEAFRIVTFNVENLCDTIHDVGYNDFEYLPTAAREWTSGRYNRKLQAIAEAISNAGGTTWPWLVALCEVENACVLDVLLATTPLGAAGYRYTISCSDDPRGMDVALLYLEDRFRIVGSEEWTIPFISDTTKRSRNILHVEGRFFNDAPLDLLIVHLPSRRGGAWRSRKVRNEAMTFLATQCDSLLAVDPNRSILILGDFNATPYDRSSIHLFPPLCKDAPLSDQANLYDITTLLSKDSYPGSYYYGGITEQLDRFIVSRSLLDRTLGGVKVVVGSVTNVPHLSMRRLADGRSIPLRTYGGTHYLGGVSDHLAVSALFFLK</sequence>
<dbReference type="SUPFAM" id="SSF56219">
    <property type="entry name" value="DNase I-like"/>
    <property type="match status" value="1"/>
</dbReference>
<dbReference type="InterPro" id="IPR036691">
    <property type="entry name" value="Endo/exonu/phosph_ase_sf"/>
</dbReference>
<keyword evidence="3" id="KW-1185">Reference proteome</keyword>
<dbReference type="InterPro" id="IPR005135">
    <property type="entry name" value="Endo/exonuclease/phosphatase"/>
</dbReference>
<dbReference type="GO" id="GO:0004519">
    <property type="term" value="F:endonuclease activity"/>
    <property type="evidence" value="ECO:0007669"/>
    <property type="project" value="UniProtKB-KW"/>
</dbReference>
<dbReference type="RefSeq" id="WP_411914946.1">
    <property type="nucleotide sequence ID" value="NZ_BAAFSF010000001.1"/>
</dbReference>
<feature type="domain" description="Endonuclease/exonuclease/phosphatase" evidence="1">
    <location>
        <begin position="31"/>
        <end position="338"/>
    </location>
</feature>
<comment type="caution">
    <text evidence="2">The sequence shown here is derived from an EMBL/GenBank/DDBJ whole genome shotgun (WGS) entry which is preliminary data.</text>
</comment>